<dbReference type="GO" id="GO:0004222">
    <property type="term" value="F:metalloendopeptidase activity"/>
    <property type="evidence" value="ECO:0007669"/>
    <property type="project" value="InterPro"/>
</dbReference>
<proteinExistence type="predicted"/>
<feature type="region of interest" description="Disordered" evidence="1">
    <location>
        <begin position="619"/>
        <end position="642"/>
    </location>
</feature>
<feature type="transmembrane region" description="Helical" evidence="2">
    <location>
        <begin position="284"/>
        <end position="305"/>
    </location>
</feature>
<feature type="compositionally biased region" description="Basic residues" evidence="1">
    <location>
        <begin position="101"/>
        <end position="114"/>
    </location>
</feature>
<feature type="compositionally biased region" description="Polar residues" evidence="1">
    <location>
        <begin position="68"/>
        <end position="77"/>
    </location>
</feature>
<feature type="compositionally biased region" description="Polar residues" evidence="1">
    <location>
        <begin position="25"/>
        <end position="34"/>
    </location>
</feature>
<evidence type="ECO:0000313" key="3">
    <source>
        <dbReference type="EMBL" id="KAH8021816.1"/>
    </source>
</evidence>
<dbReference type="AlphaFoldDB" id="A0A9J6DIR0"/>
<dbReference type="EMBL" id="JABSTU010000009">
    <property type="protein sequence ID" value="KAH8021816.1"/>
    <property type="molecule type" value="Genomic_DNA"/>
</dbReference>
<keyword evidence="2" id="KW-1133">Transmembrane helix</keyword>
<protein>
    <recommendedName>
        <fullName evidence="5">M13 family peptidase</fullName>
    </recommendedName>
</protein>
<dbReference type="Gene3D" id="1.10.1380.10">
    <property type="entry name" value="Neutral endopeptidase , domain2"/>
    <property type="match status" value="1"/>
</dbReference>
<evidence type="ECO:0000256" key="2">
    <source>
        <dbReference type="SAM" id="Phobius"/>
    </source>
</evidence>
<dbReference type="PANTHER" id="PTHR11733">
    <property type="entry name" value="ZINC METALLOPROTEASE FAMILY M13 NEPRILYSIN-RELATED"/>
    <property type="match status" value="1"/>
</dbReference>
<dbReference type="GO" id="GO:0005886">
    <property type="term" value="C:plasma membrane"/>
    <property type="evidence" value="ECO:0007669"/>
    <property type="project" value="TreeGrafter"/>
</dbReference>
<gene>
    <name evidence="3" type="ORF">HPB51_018308</name>
</gene>
<evidence type="ECO:0000256" key="1">
    <source>
        <dbReference type="SAM" id="MobiDB-lite"/>
    </source>
</evidence>
<dbReference type="Proteomes" id="UP000821866">
    <property type="component" value="Chromosome 7"/>
</dbReference>
<dbReference type="InterPro" id="IPR042089">
    <property type="entry name" value="Peptidase_M13_dom_2"/>
</dbReference>
<comment type="caution">
    <text evidence="3">The sequence shown here is derived from an EMBL/GenBank/DDBJ whole genome shotgun (WGS) entry which is preliminary data.</text>
</comment>
<sequence length="702" mass="76787">MDHDSRTTAHRSRPNKGSSKGGSLGTRTRPSSLGEQLPGYLPKGRVSPKSYVPPKSSTTTSGQAACLSGSQKGSESPRTVPLRQKRNSPDCPECSGNKGPASHRQHKPPPRHSPSKLPTASPDLSPALTVESPLESLRESPVLSHQECTSPPAGGSMSPGGTSSPHVLAPSGRGTPESRGSSSRKRGESGRVSWQQEHPQAEASAKRRASRPSLYRWLVSHLPSRVGRERVAQDHGGPEGEAVTLDRTCRTSEICSPRAFWKGTSSVSGQEGPVGARSTLRGDLCTAVLAVVIVVLVTTLIWVLYTGNGEKTSAAATAQGCVTDTCVKYEKLLSLTMDTSAPPCEDFYQYVCGTWLRTGNRPIYERNWDMFLNNVGRRVMASGDSAGDVRSTGNDQVAEGEYKALTSIRACMSPLKRDNVEEVKEVLAAAGLPWPDHSAQPDVIDSMFFMSLRVYQALFLDIQTEYNAKRTMVLSESFHFRRVYQRIDFPYVDPEQPLRNEMKLEHYLHGPGKSNPPYRAIDANMFDGFRLNPQLLSFPWYASDARPAVLMGGLGSRLAGTLYLDFVDRHPNPEDVYRENWRCLALQNTDVDSHVDLMAAAAAINVVWDTLWDLPRRDPLTPREGNASRRAPSLGTSSKREVPGNYSDSALLFVFYCWLTCGDQWGLSMCNVPLKNSPHFGGVFGCAAGAPMNPTNKCHMIV</sequence>
<evidence type="ECO:0000313" key="4">
    <source>
        <dbReference type="Proteomes" id="UP000821866"/>
    </source>
</evidence>
<dbReference type="Gene3D" id="3.40.390.10">
    <property type="entry name" value="Collagenase (Catalytic Domain)"/>
    <property type="match status" value="2"/>
</dbReference>
<dbReference type="InterPro" id="IPR024079">
    <property type="entry name" value="MetalloPept_cat_dom_sf"/>
</dbReference>
<reference evidence="3" key="2">
    <citation type="submission" date="2021-09" db="EMBL/GenBank/DDBJ databases">
        <authorList>
            <person name="Jia N."/>
            <person name="Wang J."/>
            <person name="Shi W."/>
            <person name="Du L."/>
            <person name="Sun Y."/>
            <person name="Zhan W."/>
            <person name="Jiang J."/>
            <person name="Wang Q."/>
            <person name="Zhang B."/>
            <person name="Ji P."/>
            <person name="Sakyi L.B."/>
            <person name="Cui X."/>
            <person name="Yuan T."/>
            <person name="Jiang B."/>
            <person name="Yang W."/>
            <person name="Lam T.T.-Y."/>
            <person name="Chang Q."/>
            <person name="Ding S."/>
            <person name="Wang X."/>
            <person name="Zhu J."/>
            <person name="Ruan X."/>
            <person name="Zhao L."/>
            <person name="Wei J."/>
            <person name="Que T."/>
            <person name="Du C."/>
            <person name="Cheng J."/>
            <person name="Dai P."/>
            <person name="Han X."/>
            <person name="Huang E."/>
            <person name="Gao Y."/>
            <person name="Liu J."/>
            <person name="Shao H."/>
            <person name="Ye R."/>
            <person name="Li L."/>
            <person name="Wei W."/>
            <person name="Wang X."/>
            <person name="Wang C."/>
            <person name="Huo Q."/>
            <person name="Li W."/>
            <person name="Guo W."/>
            <person name="Chen H."/>
            <person name="Chen S."/>
            <person name="Zhou L."/>
            <person name="Zhou L."/>
            <person name="Ni X."/>
            <person name="Tian J."/>
            <person name="Zhou Y."/>
            <person name="Sheng Y."/>
            <person name="Liu T."/>
            <person name="Pan Y."/>
            <person name="Xia L."/>
            <person name="Li J."/>
            <person name="Zhao F."/>
            <person name="Cao W."/>
        </authorList>
    </citation>
    <scope>NUCLEOTIDE SEQUENCE</scope>
    <source>
        <strain evidence="3">Rmic-2018</strain>
        <tissue evidence="3">Larvae</tissue>
    </source>
</reference>
<feature type="compositionally biased region" description="Low complexity" evidence="1">
    <location>
        <begin position="47"/>
        <end position="61"/>
    </location>
</feature>
<dbReference type="GO" id="GO:0016485">
    <property type="term" value="P:protein processing"/>
    <property type="evidence" value="ECO:0007669"/>
    <property type="project" value="TreeGrafter"/>
</dbReference>
<dbReference type="SUPFAM" id="SSF55486">
    <property type="entry name" value="Metalloproteases ('zincins'), catalytic domain"/>
    <property type="match status" value="2"/>
</dbReference>
<evidence type="ECO:0008006" key="5">
    <source>
        <dbReference type="Google" id="ProtNLM"/>
    </source>
</evidence>
<reference evidence="3" key="1">
    <citation type="journal article" date="2020" name="Cell">
        <title>Large-Scale Comparative Analyses of Tick Genomes Elucidate Their Genetic Diversity and Vector Capacities.</title>
        <authorList>
            <consortium name="Tick Genome and Microbiome Consortium (TIGMIC)"/>
            <person name="Jia N."/>
            <person name="Wang J."/>
            <person name="Shi W."/>
            <person name="Du L."/>
            <person name="Sun Y."/>
            <person name="Zhan W."/>
            <person name="Jiang J.F."/>
            <person name="Wang Q."/>
            <person name="Zhang B."/>
            <person name="Ji P."/>
            <person name="Bell-Sakyi L."/>
            <person name="Cui X.M."/>
            <person name="Yuan T.T."/>
            <person name="Jiang B.G."/>
            <person name="Yang W.F."/>
            <person name="Lam T.T."/>
            <person name="Chang Q.C."/>
            <person name="Ding S.J."/>
            <person name="Wang X.J."/>
            <person name="Zhu J.G."/>
            <person name="Ruan X.D."/>
            <person name="Zhao L."/>
            <person name="Wei J.T."/>
            <person name="Ye R.Z."/>
            <person name="Que T.C."/>
            <person name="Du C.H."/>
            <person name="Zhou Y.H."/>
            <person name="Cheng J.X."/>
            <person name="Dai P.F."/>
            <person name="Guo W.B."/>
            <person name="Han X.H."/>
            <person name="Huang E.J."/>
            <person name="Li L.F."/>
            <person name="Wei W."/>
            <person name="Gao Y.C."/>
            <person name="Liu J.Z."/>
            <person name="Shao H.Z."/>
            <person name="Wang X."/>
            <person name="Wang C.C."/>
            <person name="Yang T.C."/>
            <person name="Huo Q.B."/>
            <person name="Li W."/>
            <person name="Chen H.Y."/>
            <person name="Chen S.E."/>
            <person name="Zhou L.G."/>
            <person name="Ni X.B."/>
            <person name="Tian J.H."/>
            <person name="Sheng Y."/>
            <person name="Liu T."/>
            <person name="Pan Y.S."/>
            <person name="Xia L.Y."/>
            <person name="Li J."/>
            <person name="Zhao F."/>
            <person name="Cao W.C."/>
        </authorList>
    </citation>
    <scope>NUCLEOTIDE SEQUENCE</scope>
    <source>
        <strain evidence="3">Rmic-2018</strain>
    </source>
</reference>
<organism evidence="3 4">
    <name type="scientific">Rhipicephalus microplus</name>
    <name type="common">Cattle tick</name>
    <name type="synonym">Boophilus microplus</name>
    <dbReference type="NCBI Taxonomy" id="6941"/>
    <lineage>
        <taxon>Eukaryota</taxon>
        <taxon>Metazoa</taxon>
        <taxon>Ecdysozoa</taxon>
        <taxon>Arthropoda</taxon>
        <taxon>Chelicerata</taxon>
        <taxon>Arachnida</taxon>
        <taxon>Acari</taxon>
        <taxon>Parasitiformes</taxon>
        <taxon>Ixodida</taxon>
        <taxon>Ixodoidea</taxon>
        <taxon>Ixodidae</taxon>
        <taxon>Rhipicephalinae</taxon>
        <taxon>Rhipicephalus</taxon>
        <taxon>Boophilus</taxon>
    </lineage>
</organism>
<name>A0A9J6DIR0_RHIMP</name>
<keyword evidence="4" id="KW-1185">Reference proteome</keyword>
<feature type="compositionally biased region" description="Low complexity" evidence="1">
    <location>
        <begin position="150"/>
        <end position="165"/>
    </location>
</feature>
<dbReference type="InterPro" id="IPR000718">
    <property type="entry name" value="Peptidase_M13"/>
</dbReference>
<keyword evidence="2" id="KW-0472">Membrane</keyword>
<accession>A0A9J6DIR0</accession>
<feature type="region of interest" description="Disordered" evidence="1">
    <location>
        <begin position="1"/>
        <end position="208"/>
    </location>
</feature>
<dbReference type="PROSITE" id="PS51885">
    <property type="entry name" value="NEPRILYSIN"/>
    <property type="match status" value="1"/>
</dbReference>
<dbReference type="PANTHER" id="PTHR11733:SF167">
    <property type="entry name" value="FI17812P1-RELATED"/>
    <property type="match status" value="1"/>
</dbReference>
<keyword evidence="2" id="KW-0812">Transmembrane</keyword>